<dbReference type="RefSeq" id="WP_326567257.1">
    <property type="nucleotide sequence ID" value="NZ_CP142149.1"/>
</dbReference>
<evidence type="ECO:0000256" key="1">
    <source>
        <dbReference type="ARBA" id="ARBA00023015"/>
    </source>
</evidence>
<dbReference type="EMBL" id="CP142149">
    <property type="protein sequence ID" value="WSE28253.1"/>
    <property type="molecule type" value="Genomic_DNA"/>
</dbReference>
<evidence type="ECO:0000256" key="2">
    <source>
        <dbReference type="ARBA" id="ARBA00023125"/>
    </source>
</evidence>
<gene>
    <name evidence="5" type="ORF">VSH64_36255</name>
</gene>
<keyword evidence="1" id="KW-0805">Transcription regulation</keyword>
<reference evidence="5 6" key="1">
    <citation type="journal article" date="2015" name="Int. J. Syst. Evol. Microbiol.">
        <title>Amycolatopsis rhabdoformis sp. nov., an actinomycete isolated from a tropical forest soil.</title>
        <authorList>
            <person name="Souza W.R."/>
            <person name="Silva R.E."/>
            <person name="Goodfellow M."/>
            <person name="Busarakam K."/>
            <person name="Figueiro F.S."/>
            <person name="Ferreira D."/>
            <person name="Rodrigues-Filho E."/>
            <person name="Moraes L.A.B."/>
            <person name="Zucchi T.D."/>
        </authorList>
    </citation>
    <scope>NUCLEOTIDE SEQUENCE [LARGE SCALE GENOMIC DNA]</scope>
    <source>
        <strain evidence="5 6">NCIMB 14900</strain>
    </source>
</reference>
<feature type="domain" description="HTH luxR-type" evidence="4">
    <location>
        <begin position="231"/>
        <end position="296"/>
    </location>
</feature>
<dbReference type="InterPro" id="IPR000792">
    <property type="entry name" value="Tscrpt_reg_LuxR_C"/>
</dbReference>
<keyword evidence="2" id="KW-0238">DNA-binding</keyword>
<name>A0ABZ1I3W2_9PSEU</name>
<dbReference type="PROSITE" id="PS50043">
    <property type="entry name" value="HTH_LUXR_2"/>
    <property type="match status" value="1"/>
</dbReference>
<dbReference type="InterPro" id="IPR016032">
    <property type="entry name" value="Sig_transdc_resp-reg_C-effctor"/>
</dbReference>
<organism evidence="5 6">
    <name type="scientific">Amycolatopsis rhabdoformis</name>
    <dbReference type="NCBI Taxonomy" id="1448059"/>
    <lineage>
        <taxon>Bacteria</taxon>
        <taxon>Bacillati</taxon>
        <taxon>Actinomycetota</taxon>
        <taxon>Actinomycetes</taxon>
        <taxon>Pseudonocardiales</taxon>
        <taxon>Pseudonocardiaceae</taxon>
        <taxon>Amycolatopsis</taxon>
    </lineage>
</organism>
<accession>A0ABZ1I3W2</accession>
<dbReference type="PANTHER" id="PTHR44688">
    <property type="entry name" value="DNA-BINDING TRANSCRIPTIONAL ACTIVATOR DEVR_DOSR"/>
    <property type="match status" value="1"/>
</dbReference>
<dbReference type="CDD" id="cd06170">
    <property type="entry name" value="LuxR_C_like"/>
    <property type="match status" value="1"/>
</dbReference>
<keyword evidence="3" id="KW-0804">Transcription</keyword>
<dbReference type="Proteomes" id="UP001330812">
    <property type="component" value="Chromosome"/>
</dbReference>
<dbReference type="Gene3D" id="1.10.10.10">
    <property type="entry name" value="Winged helix-like DNA-binding domain superfamily/Winged helix DNA-binding domain"/>
    <property type="match status" value="1"/>
</dbReference>
<proteinExistence type="predicted"/>
<dbReference type="SUPFAM" id="SSF55781">
    <property type="entry name" value="GAF domain-like"/>
    <property type="match status" value="1"/>
</dbReference>
<sequence>MRGKPFDEPTAKRLREARDLLSAEAEKSHHALYDRLREIVADAMPLDAFFVALFRDADHVLYAYQYDGAEYALPGIRPVNPEGPTGWVRAHNTSYAFRTDAGAILNRGIPWGDKERRSADALVVPMRRTHTGEVIGVVSAQTYTPDSYGDSELLAQLDDGHRPAAERVLSRSVSELVVERVAVVRQAVAQLAAELEREGHRLGTRARDLVRQCERLQIESAEIEFDGYRDAAARFGSLSPRERDVAELLAQSLRNDDIATRLHIGLPTVKTHVGNILRKYGAERRSTVAEEISAYLGYAGGRSYSG</sequence>
<dbReference type="PANTHER" id="PTHR44688:SF16">
    <property type="entry name" value="DNA-BINDING TRANSCRIPTIONAL ACTIVATOR DEVR_DOSR"/>
    <property type="match status" value="1"/>
</dbReference>
<dbReference type="Gene3D" id="3.30.450.40">
    <property type="match status" value="1"/>
</dbReference>
<dbReference type="InterPro" id="IPR036388">
    <property type="entry name" value="WH-like_DNA-bd_sf"/>
</dbReference>
<dbReference type="Pfam" id="PF00196">
    <property type="entry name" value="GerE"/>
    <property type="match status" value="1"/>
</dbReference>
<evidence type="ECO:0000313" key="6">
    <source>
        <dbReference type="Proteomes" id="UP001330812"/>
    </source>
</evidence>
<dbReference type="InterPro" id="IPR029016">
    <property type="entry name" value="GAF-like_dom_sf"/>
</dbReference>
<dbReference type="SUPFAM" id="SSF46894">
    <property type="entry name" value="C-terminal effector domain of the bipartite response regulators"/>
    <property type="match status" value="1"/>
</dbReference>
<protein>
    <submittedName>
        <fullName evidence="5">Helix-turn-helix transcriptional regulator</fullName>
    </submittedName>
</protein>
<evidence type="ECO:0000313" key="5">
    <source>
        <dbReference type="EMBL" id="WSE28253.1"/>
    </source>
</evidence>
<evidence type="ECO:0000256" key="3">
    <source>
        <dbReference type="ARBA" id="ARBA00023163"/>
    </source>
</evidence>
<keyword evidence="6" id="KW-1185">Reference proteome</keyword>
<dbReference type="SMART" id="SM00421">
    <property type="entry name" value="HTH_LUXR"/>
    <property type="match status" value="1"/>
</dbReference>
<dbReference type="PRINTS" id="PR00038">
    <property type="entry name" value="HTHLUXR"/>
</dbReference>
<evidence type="ECO:0000259" key="4">
    <source>
        <dbReference type="PROSITE" id="PS50043"/>
    </source>
</evidence>